<dbReference type="AlphaFoldDB" id="A0AAJ1QRP7"/>
<evidence type="ECO:0000313" key="1">
    <source>
        <dbReference type="EMBL" id="MDM5286492.1"/>
    </source>
</evidence>
<evidence type="ECO:0000313" key="2">
    <source>
        <dbReference type="Proteomes" id="UP001238973"/>
    </source>
</evidence>
<sequence>MDIPEELDLISVFGTIPKRKDETDAFYYDTSTFVLENEKEKYEIILSPFYHEFSLSVREKKTNNVLSYIELLSVNKIEIMEDKKEHSKIRLFHGDSDRYVNITEITLKPRFHIIFREQYC</sequence>
<proteinExistence type="predicted"/>
<comment type="caution">
    <text evidence="1">The sequence shown here is derived from an EMBL/GenBank/DDBJ whole genome shotgun (WGS) entry which is preliminary data.</text>
</comment>
<organism evidence="1 2">
    <name type="scientific">Peribacillus frigoritolerans</name>
    <dbReference type="NCBI Taxonomy" id="450367"/>
    <lineage>
        <taxon>Bacteria</taxon>
        <taxon>Bacillati</taxon>
        <taxon>Bacillota</taxon>
        <taxon>Bacilli</taxon>
        <taxon>Bacillales</taxon>
        <taxon>Bacillaceae</taxon>
        <taxon>Peribacillus</taxon>
    </lineage>
</organism>
<protein>
    <submittedName>
        <fullName evidence="1">Uncharacterized protein</fullName>
    </submittedName>
</protein>
<dbReference type="EMBL" id="JAUCFI010000003">
    <property type="protein sequence ID" value="MDM5286492.1"/>
    <property type="molecule type" value="Genomic_DNA"/>
</dbReference>
<name>A0AAJ1QRP7_9BACI</name>
<reference evidence="1" key="1">
    <citation type="submission" date="2023-06" db="EMBL/GenBank/DDBJ databases">
        <title>Comparative genomics of Bacillaceae isolates and their secondary metabolite potential.</title>
        <authorList>
            <person name="Song L."/>
            <person name="Nielsen L.J."/>
            <person name="Mohite O."/>
            <person name="Xu X."/>
            <person name="Weber T."/>
            <person name="Kovacs A.T."/>
        </authorList>
    </citation>
    <scope>NUCLEOTIDE SEQUENCE</scope>
    <source>
        <strain evidence="1">G1S1</strain>
    </source>
</reference>
<gene>
    <name evidence="1" type="ORF">QUF85_24720</name>
</gene>
<dbReference type="RefSeq" id="WP_289351059.1">
    <property type="nucleotide sequence ID" value="NZ_JAUCFI010000003.1"/>
</dbReference>
<accession>A0AAJ1QRP7</accession>
<dbReference type="Proteomes" id="UP001238973">
    <property type="component" value="Unassembled WGS sequence"/>
</dbReference>